<keyword evidence="5" id="KW-0029">Amino-acid transport</keyword>
<evidence type="ECO:0000313" key="11">
    <source>
        <dbReference type="Proteomes" id="UP000319769"/>
    </source>
</evidence>
<comment type="caution">
    <text evidence="10">The sequence shown here is derived from an EMBL/GenBank/DDBJ whole genome shotgun (WGS) entry which is preliminary data.</text>
</comment>
<dbReference type="AlphaFoldDB" id="A0A5N0VG51"/>
<keyword evidence="6 9" id="KW-1133">Transmembrane helix</keyword>
<evidence type="ECO:0000256" key="3">
    <source>
        <dbReference type="ARBA" id="ARBA00022475"/>
    </source>
</evidence>
<dbReference type="InterPro" id="IPR001851">
    <property type="entry name" value="ABC_transp_permease"/>
</dbReference>
<keyword evidence="3" id="KW-1003">Cell membrane</keyword>
<evidence type="ECO:0000256" key="2">
    <source>
        <dbReference type="ARBA" id="ARBA00022448"/>
    </source>
</evidence>
<comment type="similarity">
    <text evidence="8">Belongs to the binding-protein-dependent transport system permease family. LivHM subfamily.</text>
</comment>
<dbReference type="Proteomes" id="UP000319769">
    <property type="component" value="Unassembled WGS sequence"/>
</dbReference>
<dbReference type="RefSeq" id="WP_424923576.1">
    <property type="nucleotide sequence ID" value="NZ_VMNW02000007.1"/>
</dbReference>
<proteinExistence type="inferred from homology"/>
<keyword evidence="4 9" id="KW-0812">Transmembrane</keyword>
<dbReference type="PANTHER" id="PTHR11795">
    <property type="entry name" value="BRANCHED-CHAIN AMINO ACID TRANSPORT SYSTEM PERMEASE PROTEIN LIVH"/>
    <property type="match status" value="1"/>
</dbReference>
<sequence>MTVVWSGLAIGAVYALVAITLNLPLAQAGVFNLAQAQLMVLGTFIAYAGLVTFGLPAAVVVVAGAVICGLLAFVEDLVAIRPLAADSHHGTLVTTVGFFVIVEGVIMAVWGVDHRSLDFFAGNTSFSFAGGRVAPVDITIVIVAILLAVVLHAVSTRTGWGLRG</sequence>
<organism evidence="10 11">
    <name type="scientific">Amycolatopsis acidicola</name>
    <dbReference type="NCBI Taxonomy" id="2596893"/>
    <lineage>
        <taxon>Bacteria</taxon>
        <taxon>Bacillati</taxon>
        <taxon>Actinomycetota</taxon>
        <taxon>Actinomycetes</taxon>
        <taxon>Pseudonocardiales</taxon>
        <taxon>Pseudonocardiaceae</taxon>
        <taxon>Amycolatopsis</taxon>
    </lineage>
</organism>
<evidence type="ECO:0000313" key="10">
    <source>
        <dbReference type="EMBL" id="KAA9164363.1"/>
    </source>
</evidence>
<evidence type="ECO:0000256" key="9">
    <source>
        <dbReference type="SAM" id="Phobius"/>
    </source>
</evidence>
<name>A0A5N0VG51_9PSEU</name>
<gene>
    <name evidence="10" type="ORF">FPZ12_007140</name>
</gene>
<evidence type="ECO:0000256" key="6">
    <source>
        <dbReference type="ARBA" id="ARBA00022989"/>
    </source>
</evidence>
<accession>A0A5N0VG51</accession>
<dbReference type="PANTHER" id="PTHR11795:SF445">
    <property type="entry name" value="AMINO ACID ABC TRANSPORTER PERMEASE PROTEIN"/>
    <property type="match status" value="1"/>
</dbReference>
<dbReference type="InterPro" id="IPR052157">
    <property type="entry name" value="BCAA_transport_permease"/>
</dbReference>
<evidence type="ECO:0000256" key="5">
    <source>
        <dbReference type="ARBA" id="ARBA00022970"/>
    </source>
</evidence>
<feature type="transmembrane region" description="Helical" evidence="9">
    <location>
        <begin position="92"/>
        <end position="112"/>
    </location>
</feature>
<dbReference type="GO" id="GO:0005886">
    <property type="term" value="C:plasma membrane"/>
    <property type="evidence" value="ECO:0007669"/>
    <property type="project" value="UniProtKB-SubCell"/>
</dbReference>
<evidence type="ECO:0000256" key="1">
    <source>
        <dbReference type="ARBA" id="ARBA00004651"/>
    </source>
</evidence>
<feature type="transmembrane region" description="Helical" evidence="9">
    <location>
        <begin position="132"/>
        <end position="154"/>
    </location>
</feature>
<keyword evidence="2" id="KW-0813">Transport</keyword>
<evidence type="ECO:0000256" key="7">
    <source>
        <dbReference type="ARBA" id="ARBA00023136"/>
    </source>
</evidence>
<dbReference type="EMBL" id="VMNW02000007">
    <property type="protein sequence ID" value="KAA9164363.1"/>
    <property type="molecule type" value="Genomic_DNA"/>
</dbReference>
<feature type="transmembrane region" description="Helical" evidence="9">
    <location>
        <begin position="44"/>
        <end position="72"/>
    </location>
</feature>
<feature type="non-terminal residue" evidence="10">
    <location>
        <position position="164"/>
    </location>
</feature>
<evidence type="ECO:0000256" key="8">
    <source>
        <dbReference type="ARBA" id="ARBA00037998"/>
    </source>
</evidence>
<evidence type="ECO:0000256" key="4">
    <source>
        <dbReference type="ARBA" id="ARBA00022692"/>
    </source>
</evidence>
<protein>
    <submittedName>
        <fullName evidence="10">Branched-chain amino acid ABC transporter permease</fullName>
    </submittedName>
</protein>
<dbReference type="GO" id="GO:0006865">
    <property type="term" value="P:amino acid transport"/>
    <property type="evidence" value="ECO:0007669"/>
    <property type="project" value="UniProtKB-KW"/>
</dbReference>
<dbReference type="GO" id="GO:0022857">
    <property type="term" value="F:transmembrane transporter activity"/>
    <property type="evidence" value="ECO:0007669"/>
    <property type="project" value="InterPro"/>
</dbReference>
<keyword evidence="7 9" id="KW-0472">Membrane</keyword>
<keyword evidence="11" id="KW-1185">Reference proteome</keyword>
<dbReference type="Pfam" id="PF02653">
    <property type="entry name" value="BPD_transp_2"/>
    <property type="match status" value="1"/>
</dbReference>
<comment type="subcellular location">
    <subcellularLocation>
        <location evidence="1">Cell membrane</location>
        <topology evidence="1">Multi-pass membrane protein</topology>
    </subcellularLocation>
</comment>
<reference evidence="10" key="1">
    <citation type="submission" date="2019-09" db="EMBL/GenBank/DDBJ databases">
        <authorList>
            <person name="Teo W.F.A."/>
            <person name="Duangmal K."/>
        </authorList>
    </citation>
    <scope>NUCLEOTIDE SEQUENCE [LARGE SCALE GENOMIC DNA]</scope>
    <source>
        <strain evidence="10">K81G1</strain>
    </source>
</reference>